<dbReference type="Proteomes" id="UP000447873">
    <property type="component" value="Unassembled WGS sequence"/>
</dbReference>
<accession>A0A8H3Z9Y0</accession>
<evidence type="ECO:0000256" key="1">
    <source>
        <dbReference type="SAM" id="MobiDB-lite"/>
    </source>
</evidence>
<evidence type="ECO:0000313" key="2">
    <source>
        <dbReference type="EMBL" id="KAE9988568.1"/>
    </source>
</evidence>
<feature type="region of interest" description="Disordered" evidence="1">
    <location>
        <begin position="125"/>
        <end position="145"/>
    </location>
</feature>
<organism evidence="2 3">
    <name type="scientific">Venturia inaequalis</name>
    <name type="common">Apple scab fungus</name>
    <dbReference type="NCBI Taxonomy" id="5025"/>
    <lineage>
        <taxon>Eukaryota</taxon>
        <taxon>Fungi</taxon>
        <taxon>Dikarya</taxon>
        <taxon>Ascomycota</taxon>
        <taxon>Pezizomycotina</taxon>
        <taxon>Dothideomycetes</taxon>
        <taxon>Pleosporomycetidae</taxon>
        <taxon>Venturiales</taxon>
        <taxon>Venturiaceae</taxon>
        <taxon>Venturia</taxon>
    </lineage>
</organism>
<evidence type="ECO:0000313" key="3">
    <source>
        <dbReference type="Proteomes" id="UP000447873"/>
    </source>
</evidence>
<dbReference type="AlphaFoldDB" id="A0A8H3Z9Y0"/>
<comment type="caution">
    <text evidence="2">The sequence shown here is derived from an EMBL/GenBank/DDBJ whole genome shotgun (WGS) entry which is preliminary data.</text>
</comment>
<feature type="region of interest" description="Disordered" evidence="1">
    <location>
        <begin position="1"/>
        <end position="108"/>
    </location>
</feature>
<proteinExistence type="predicted"/>
<gene>
    <name evidence="2" type="ORF">EG328_009701</name>
</gene>
<reference evidence="2 3" key="1">
    <citation type="submission" date="2018-12" db="EMBL/GenBank/DDBJ databases">
        <title>Venturia inaequalis Genome Resource.</title>
        <authorList>
            <person name="Lichtner F.J."/>
        </authorList>
    </citation>
    <scope>NUCLEOTIDE SEQUENCE [LARGE SCALE GENOMIC DNA]</scope>
    <source>
        <strain evidence="2 3">120213</strain>
    </source>
</reference>
<feature type="compositionally biased region" description="Polar residues" evidence="1">
    <location>
        <begin position="86"/>
        <end position="101"/>
    </location>
</feature>
<sequence>MSPALNNRSSETNNSSTTKGQLDTKNTSIPEDEPNMQNAWYTRNESTVKHASSTSSTSSTTSESTTKPTSTTSTTSTPKAASKPTQKSNKTNSSVSNPHSQTSRKKSTFEKMLFHLFVRRPLRTIQREREQERSPNRREKVQEKEAVDDDRLVFGDLDVGDAWGECRAKREREAREKRRMRLEGFSRTERAMLRGWQRLHL</sequence>
<feature type="compositionally biased region" description="Low complexity" evidence="1">
    <location>
        <begin position="1"/>
        <end position="18"/>
    </location>
</feature>
<protein>
    <submittedName>
        <fullName evidence="2">Uncharacterized protein</fullName>
    </submittedName>
</protein>
<feature type="compositionally biased region" description="Polar residues" evidence="1">
    <location>
        <begin position="19"/>
        <end position="45"/>
    </location>
</feature>
<name>A0A8H3Z9Y0_VENIN</name>
<feature type="compositionally biased region" description="Low complexity" evidence="1">
    <location>
        <begin position="51"/>
        <end position="85"/>
    </location>
</feature>
<dbReference type="EMBL" id="WNWS01000006">
    <property type="protein sequence ID" value="KAE9988568.1"/>
    <property type="molecule type" value="Genomic_DNA"/>
</dbReference>